<evidence type="ECO:0000313" key="1">
    <source>
        <dbReference type="Proteomes" id="UP000887576"/>
    </source>
</evidence>
<organism evidence="1 2">
    <name type="scientific">Panagrolaimus sp. JU765</name>
    <dbReference type="NCBI Taxonomy" id="591449"/>
    <lineage>
        <taxon>Eukaryota</taxon>
        <taxon>Metazoa</taxon>
        <taxon>Ecdysozoa</taxon>
        <taxon>Nematoda</taxon>
        <taxon>Chromadorea</taxon>
        <taxon>Rhabditida</taxon>
        <taxon>Tylenchina</taxon>
        <taxon>Panagrolaimomorpha</taxon>
        <taxon>Panagrolaimoidea</taxon>
        <taxon>Panagrolaimidae</taxon>
        <taxon>Panagrolaimus</taxon>
    </lineage>
</organism>
<accession>A0AC34R838</accession>
<name>A0AC34R838_9BILA</name>
<sequence length="469" mass="52455">MRAAKCGRADFGIYRASELRNLATIYEVLGEPQVKPVVGGGKLTCGFDKSNDDCAWYSVAFSNSQMFRRARFETTLDLDRFDCTSDRNFPFSDYFLLVGGDGKAVEGSAALEVAIPCQYDKSVLKFNYWSNNETPILKICVIPEDTLEPNCEESKMDLNPLTFEIPQSLKPFRIRVQVDHIGESEIILLDNVIYEGTVCEVVQENADLQKVRAEGTSRFESNSILSPPGLADFGTTTDAPFFEAAESTESHFDLTSPSSEILPNNAADEDQQLFSVRPEFDEETLMDACKALVCSFNYGDACFYRLSGLGGTSAWKLGQGLLGNPHTGVHRFNPFDNKTSGFVYVGLDMNDFSSEVFVLESPKFRLSEPTYLVFDLYQRSMGPQLKVCVNSLQDCPYSNPPLEPTQFWNPNQKVLLNSGSEKVFFIAGNIKQNLYLAVDNIHLQNLAKNDFCPSNNGLPLPRKMFTLYR</sequence>
<reference evidence="2" key="1">
    <citation type="submission" date="2022-11" db="UniProtKB">
        <authorList>
            <consortium name="WormBaseParasite"/>
        </authorList>
    </citation>
    <scope>IDENTIFICATION</scope>
</reference>
<dbReference type="WBParaSite" id="JU765_v2.g4227.t1">
    <property type="protein sequence ID" value="JU765_v2.g4227.t1"/>
    <property type="gene ID" value="JU765_v2.g4227"/>
</dbReference>
<evidence type="ECO:0000313" key="2">
    <source>
        <dbReference type="WBParaSite" id="JU765_v2.g4227.t1"/>
    </source>
</evidence>
<proteinExistence type="predicted"/>
<protein>
    <submittedName>
        <fullName evidence="2">MAM domain-containing protein</fullName>
    </submittedName>
</protein>
<dbReference type="Proteomes" id="UP000887576">
    <property type="component" value="Unplaced"/>
</dbReference>